<dbReference type="EMBL" id="ONZG01000003">
    <property type="protein sequence ID" value="SPJ27838.1"/>
    <property type="molecule type" value="Genomic_DNA"/>
</dbReference>
<name>A0A2R8C5Z0_9RHOB</name>
<keyword evidence="1" id="KW-0732">Signal</keyword>
<feature type="signal peptide" evidence="1">
    <location>
        <begin position="1"/>
        <end position="20"/>
    </location>
</feature>
<protein>
    <recommendedName>
        <fullName evidence="4">DUF995 domain-containing protein</fullName>
    </recommendedName>
</protein>
<dbReference type="OrthoDB" id="7874348at2"/>
<keyword evidence="3" id="KW-1185">Reference proteome</keyword>
<feature type="chain" id="PRO_5015339312" description="DUF995 domain-containing protein" evidence="1">
    <location>
        <begin position="21"/>
        <end position="121"/>
    </location>
</feature>
<dbReference type="AlphaFoldDB" id="A0A2R8C5Z0"/>
<gene>
    <name evidence="2" type="ORF">TRM7615_01331</name>
</gene>
<evidence type="ECO:0000256" key="1">
    <source>
        <dbReference type="SAM" id="SignalP"/>
    </source>
</evidence>
<organism evidence="2 3">
    <name type="scientific">Falsiruegeria mediterranea M17</name>
    <dbReference type="NCBI Taxonomy" id="1200281"/>
    <lineage>
        <taxon>Bacteria</taxon>
        <taxon>Pseudomonadati</taxon>
        <taxon>Pseudomonadota</taxon>
        <taxon>Alphaproteobacteria</taxon>
        <taxon>Rhodobacterales</taxon>
        <taxon>Roseobacteraceae</taxon>
        <taxon>Falsiruegeria</taxon>
    </lineage>
</organism>
<dbReference type="RefSeq" id="WP_108786111.1">
    <property type="nucleotide sequence ID" value="NZ_ONZG01000003.1"/>
</dbReference>
<dbReference type="Proteomes" id="UP000244898">
    <property type="component" value="Unassembled WGS sequence"/>
</dbReference>
<accession>A0A2R8C5Z0</accession>
<evidence type="ECO:0000313" key="2">
    <source>
        <dbReference type="EMBL" id="SPJ27838.1"/>
    </source>
</evidence>
<evidence type="ECO:0008006" key="4">
    <source>
        <dbReference type="Google" id="ProtNLM"/>
    </source>
</evidence>
<proteinExistence type="predicted"/>
<reference evidence="3" key="1">
    <citation type="submission" date="2018-03" db="EMBL/GenBank/DDBJ databases">
        <authorList>
            <person name="Rodrigo-Torres L."/>
            <person name="Arahal R. D."/>
            <person name="Lucena T."/>
        </authorList>
    </citation>
    <scope>NUCLEOTIDE SEQUENCE [LARGE SCALE GENOMIC DNA]</scope>
    <source>
        <strain evidence="3">CECT 7615</strain>
    </source>
</reference>
<evidence type="ECO:0000313" key="3">
    <source>
        <dbReference type="Proteomes" id="UP000244898"/>
    </source>
</evidence>
<sequence length="121" mass="13414">MRRFSIVTLATIALALPTLAAAEFMQVKKEKQFRSQIVDRKLTDANGNWTIIKSDGTQSGSFNGQTYVGAWKWNGRYWCRNGKLGGQELGTNCQLVEIDGTSTRFTRDKGKGKSGGTYTIN</sequence>